<evidence type="ECO:0000313" key="7">
    <source>
        <dbReference type="EMBL" id="RDW16009.1"/>
    </source>
</evidence>
<dbReference type="InterPro" id="IPR050223">
    <property type="entry name" value="D-isomer_2-hydroxyacid_DH"/>
</dbReference>
<dbReference type="Proteomes" id="UP000257143">
    <property type="component" value="Unassembled WGS sequence"/>
</dbReference>
<dbReference type="FunFam" id="3.40.50.720:FF:000041">
    <property type="entry name" value="D-3-phosphoglycerate dehydrogenase"/>
    <property type="match status" value="1"/>
</dbReference>
<dbReference type="OrthoDB" id="9805416at2"/>
<comment type="similarity">
    <text evidence="1 4">Belongs to the D-isomer specific 2-hydroxyacid dehydrogenase family.</text>
</comment>
<evidence type="ECO:0000259" key="5">
    <source>
        <dbReference type="Pfam" id="PF00389"/>
    </source>
</evidence>
<sequence length="332" mass="36827">MVKGLFIMETKVVDLVYPKEVKEEIESLVDIYAPPMSALEVKENPSVLKDVDVIFSSWGGPTLDETFLEAAPNLKAMFYGAGTIKKIMTDAAWDRGIVITTASDANAVPVAEYTLSQILFLLKGGWQISHEVKQNKAYPNKRLMDISGGFGSTVGIISLSTVGRKVIELLQHFDLKVLLYDPFVSEEEAAKYHAQLCSLEEIFAKSDVVSLHSPLLEETTGMIKGEHFEKMKPNASFLNTARGAIVNEPEMIEVLKERQDITAVLDVTYPEPPIEGSPLYELPNVILTPHIAGSLGKECGRMGTYMLDELKHYSNGEALQWQVSRQKFNVMA</sequence>
<dbReference type="GO" id="GO:0005829">
    <property type="term" value="C:cytosol"/>
    <property type="evidence" value="ECO:0007669"/>
    <property type="project" value="TreeGrafter"/>
</dbReference>
<dbReference type="SUPFAM" id="SSF51735">
    <property type="entry name" value="NAD(P)-binding Rossmann-fold domains"/>
    <property type="match status" value="1"/>
</dbReference>
<name>A0A3D8PL85_9BACI</name>
<evidence type="ECO:0000256" key="3">
    <source>
        <dbReference type="ARBA" id="ARBA00023027"/>
    </source>
</evidence>
<dbReference type="GO" id="GO:0051287">
    <property type="term" value="F:NAD binding"/>
    <property type="evidence" value="ECO:0007669"/>
    <property type="project" value="InterPro"/>
</dbReference>
<keyword evidence="3" id="KW-0520">NAD</keyword>
<keyword evidence="8" id="KW-1185">Reference proteome</keyword>
<reference evidence="8" key="1">
    <citation type="submission" date="2017-11" db="EMBL/GenBank/DDBJ databases">
        <authorList>
            <person name="Zhu W."/>
        </authorList>
    </citation>
    <scope>NUCLEOTIDE SEQUENCE [LARGE SCALE GENOMIC DNA]</scope>
    <source>
        <strain evidence="8">CAU 1183</strain>
    </source>
</reference>
<dbReference type="InterPro" id="IPR006140">
    <property type="entry name" value="D-isomer_DH_NAD-bd"/>
</dbReference>
<feature type="domain" description="D-isomer specific 2-hydroxyacid dehydrogenase NAD-binding" evidence="6">
    <location>
        <begin position="117"/>
        <end position="292"/>
    </location>
</feature>
<evidence type="ECO:0000259" key="6">
    <source>
        <dbReference type="Pfam" id="PF02826"/>
    </source>
</evidence>
<evidence type="ECO:0000256" key="2">
    <source>
        <dbReference type="ARBA" id="ARBA00023002"/>
    </source>
</evidence>
<keyword evidence="2 4" id="KW-0560">Oxidoreductase</keyword>
<dbReference type="Pfam" id="PF02826">
    <property type="entry name" value="2-Hacid_dh_C"/>
    <property type="match status" value="1"/>
</dbReference>
<dbReference type="GO" id="GO:0016618">
    <property type="term" value="F:hydroxypyruvate reductase [NAD(P)H] activity"/>
    <property type="evidence" value="ECO:0007669"/>
    <property type="project" value="TreeGrafter"/>
</dbReference>
<accession>A0A3D8PL85</accession>
<dbReference type="EMBL" id="PIOC01000028">
    <property type="protein sequence ID" value="RDW16009.1"/>
    <property type="molecule type" value="Genomic_DNA"/>
</dbReference>
<feature type="domain" description="D-isomer specific 2-hydroxyacid dehydrogenase catalytic" evidence="5">
    <location>
        <begin position="23"/>
        <end position="323"/>
    </location>
</feature>
<evidence type="ECO:0000256" key="4">
    <source>
        <dbReference type="RuleBase" id="RU003719"/>
    </source>
</evidence>
<dbReference type="GO" id="GO:0047545">
    <property type="term" value="F:(S)-2-hydroxyglutarate dehydrogenase activity"/>
    <property type="evidence" value="ECO:0007669"/>
    <property type="project" value="UniProtKB-ARBA"/>
</dbReference>
<dbReference type="GO" id="GO:0030267">
    <property type="term" value="F:glyoxylate reductase (NADPH) activity"/>
    <property type="evidence" value="ECO:0007669"/>
    <property type="project" value="TreeGrafter"/>
</dbReference>
<evidence type="ECO:0000256" key="1">
    <source>
        <dbReference type="ARBA" id="ARBA00005854"/>
    </source>
</evidence>
<dbReference type="PANTHER" id="PTHR10996">
    <property type="entry name" value="2-HYDROXYACID DEHYDROGENASE-RELATED"/>
    <property type="match status" value="1"/>
</dbReference>
<dbReference type="InterPro" id="IPR036291">
    <property type="entry name" value="NAD(P)-bd_dom_sf"/>
</dbReference>
<dbReference type="Pfam" id="PF00389">
    <property type="entry name" value="2-Hacid_dh"/>
    <property type="match status" value="1"/>
</dbReference>
<evidence type="ECO:0000313" key="8">
    <source>
        <dbReference type="Proteomes" id="UP000257143"/>
    </source>
</evidence>
<dbReference type="Gene3D" id="3.40.50.720">
    <property type="entry name" value="NAD(P)-binding Rossmann-like Domain"/>
    <property type="match status" value="2"/>
</dbReference>
<gene>
    <name evidence="7" type="ORF">CWR48_17585</name>
</gene>
<protein>
    <submittedName>
        <fullName evidence="7">Glycerate dehydrogenase</fullName>
    </submittedName>
</protein>
<dbReference type="SUPFAM" id="SSF52283">
    <property type="entry name" value="Formate/glycerate dehydrogenase catalytic domain-like"/>
    <property type="match status" value="1"/>
</dbReference>
<dbReference type="GO" id="GO:0004617">
    <property type="term" value="F:phosphoglycerate dehydrogenase activity"/>
    <property type="evidence" value="ECO:0007669"/>
    <property type="project" value="UniProtKB-ARBA"/>
</dbReference>
<dbReference type="GO" id="GO:0006564">
    <property type="term" value="P:L-serine biosynthetic process"/>
    <property type="evidence" value="ECO:0007669"/>
    <property type="project" value="UniProtKB-ARBA"/>
</dbReference>
<dbReference type="AlphaFoldDB" id="A0A3D8PL85"/>
<comment type="caution">
    <text evidence="7">The sequence shown here is derived from an EMBL/GenBank/DDBJ whole genome shotgun (WGS) entry which is preliminary data.</text>
</comment>
<dbReference type="CDD" id="cd12167">
    <property type="entry name" value="2-Hacid_dh_8"/>
    <property type="match status" value="1"/>
</dbReference>
<proteinExistence type="inferred from homology"/>
<organism evidence="7 8">
    <name type="scientific">Oceanobacillus arenosus</name>
    <dbReference type="NCBI Taxonomy" id="1229153"/>
    <lineage>
        <taxon>Bacteria</taxon>
        <taxon>Bacillati</taxon>
        <taxon>Bacillota</taxon>
        <taxon>Bacilli</taxon>
        <taxon>Bacillales</taxon>
        <taxon>Bacillaceae</taxon>
        <taxon>Oceanobacillus</taxon>
    </lineage>
</organism>
<dbReference type="PANTHER" id="PTHR10996:SF178">
    <property type="entry name" value="2-HYDROXYACID DEHYDROGENASE YGL185C-RELATED"/>
    <property type="match status" value="1"/>
</dbReference>
<dbReference type="InterPro" id="IPR006139">
    <property type="entry name" value="D-isomer_2_OHA_DH_cat_dom"/>
</dbReference>